<feature type="domain" description="cGAS/DncV-like nucleotidyltransferase C-terminal helical" evidence="5">
    <location>
        <begin position="181"/>
        <end position="291"/>
    </location>
</feature>
<gene>
    <name evidence="6" type="ORF">BJ125_13015</name>
    <name evidence="7" type="ORF">SAMN05892882_13015</name>
</gene>
<dbReference type="InterPro" id="IPR058909">
    <property type="entry name" value="CD_NTase_C"/>
</dbReference>
<keyword evidence="4" id="KW-0051">Antiviral defense</keyword>
<keyword evidence="9" id="KW-1185">Reference proteome</keyword>
<evidence type="ECO:0000256" key="4">
    <source>
        <dbReference type="ARBA" id="ARBA00023118"/>
    </source>
</evidence>
<dbReference type="RefSeq" id="WP_114360513.1">
    <property type="nucleotide sequence ID" value="NZ_QRDT01000030.1"/>
</dbReference>
<name>A0A336JU21_9BRAD</name>
<dbReference type="InterPro" id="IPR006116">
    <property type="entry name" value="NT_2-5OAS_ClassI-CCAase"/>
</dbReference>
<evidence type="ECO:0000313" key="7">
    <source>
        <dbReference type="EMBL" id="SSW93110.1"/>
    </source>
</evidence>
<evidence type="ECO:0000313" key="6">
    <source>
        <dbReference type="EMBL" id="RED25782.1"/>
    </source>
</evidence>
<evidence type="ECO:0000313" key="8">
    <source>
        <dbReference type="Proteomes" id="UP000252631"/>
    </source>
</evidence>
<reference evidence="7 8" key="1">
    <citation type="submission" date="2017-08" db="EMBL/GenBank/DDBJ databases">
        <authorList>
            <person name="de Groot N.N."/>
        </authorList>
    </citation>
    <scope>NUCLEOTIDE SEQUENCE [LARGE SCALE GENOMIC DNA]</scope>
    <source>
        <strain evidence="7 8">JA575</strain>
    </source>
</reference>
<evidence type="ECO:0000256" key="1">
    <source>
        <dbReference type="ARBA" id="ARBA00022679"/>
    </source>
</evidence>
<dbReference type="AlphaFoldDB" id="A0A336JU21"/>
<keyword evidence="2" id="KW-0548">Nucleotidyltransferase</keyword>
<dbReference type="EMBL" id="QRDT01000030">
    <property type="protein sequence ID" value="RED25782.1"/>
    <property type="molecule type" value="Genomic_DNA"/>
</dbReference>
<dbReference type="EMBL" id="UFQQ01000030">
    <property type="protein sequence ID" value="SSW93110.1"/>
    <property type="molecule type" value="Genomic_DNA"/>
</dbReference>
<dbReference type="Proteomes" id="UP000252631">
    <property type="component" value="Unassembled WGS sequence"/>
</dbReference>
<dbReference type="CDD" id="cd05400">
    <property type="entry name" value="NT_2-5OAS_ClassI-CCAase"/>
    <property type="match status" value="1"/>
</dbReference>
<protein>
    <recommendedName>
        <fullName evidence="5">cGAS/DncV-like nucleotidyltransferase C-terminal helical domain-containing protein</fullName>
    </recommendedName>
</protein>
<dbReference type="SUPFAM" id="SSF81301">
    <property type="entry name" value="Nucleotidyltransferase"/>
    <property type="match status" value="1"/>
</dbReference>
<dbReference type="InterPro" id="IPR043519">
    <property type="entry name" value="NT_sf"/>
</dbReference>
<dbReference type="OrthoDB" id="8264173at2"/>
<reference evidence="6 9" key="2">
    <citation type="submission" date="2018-07" db="EMBL/GenBank/DDBJ databases">
        <title>Genomic Encyclopedia of Archaeal and Bacterial Type Strains, Phase II (KMG-II): from individual species to whole genera.</title>
        <authorList>
            <person name="Goeker M."/>
        </authorList>
    </citation>
    <scope>NUCLEOTIDE SEQUENCE [LARGE SCALE GENOMIC DNA]</scope>
    <source>
        <strain evidence="6 9">JA575</strain>
    </source>
</reference>
<organism evidence="7 8">
    <name type="scientific">Rhodopseudomonas pentothenatexigens</name>
    <dbReference type="NCBI Taxonomy" id="999699"/>
    <lineage>
        <taxon>Bacteria</taxon>
        <taxon>Pseudomonadati</taxon>
        <taxon>Pseudomonadota</taxon>
        <taxon>Alphaproteobacteria</taxon>
        <taxon>Hyphomicrobiales</taxon>
        <taxon>Nitrobacteraceae</taxon>
        <taxon>Rhodopseudomonas</taxon>
    </lineage>
</organism>
<dbReference type="GO" id="GO:0051607">
    <property type="term" value="P:defense response to virus"/>
    <property type="evidence" value="ECO:0007669"/>
    <property type="project" value="UniProtKB-KW"/>
</dbReference>
<evidence type="ECO:0000256" key="3">
    <source>
        <dbReference type="ARBA" id="ARBA00022741"/>
    </source>
</evidence>
<dbReference type="Pfam" id="PF26305">
    <property type="entry name" value="CD_NTase_C"/>
    <property type="match status" value="1"/>
</dbReference>
<dbReference type="GO" id="GO:0016779">
    <property type="term" value="F:nucleotidyltransferase activity"/>
    <property type="evidence" value="ECO:0007669"/>
    <property type="project" value="InterPro"/>
</dbReference>
<dbReference type="Proteomes" id="UP000256343">
    <property type="component" value="Unassembled WGS sequence"/>
</dbReference>
<evidence type="ECO:0000259" key="5">
    <source>
        <dbReference type="Pfam" id="PF26305"/>
    </source>
</evidence>
<proteinExistence type="predicted"/>
<sequence>MAISEQQLDTWSKQGPTSQFTATYETLREVLNHHESPYFLKSFEIFLQGSYKNTTNVYGDSDVDVVIRLDSVFYTDLYFLNAEETARYNSQRSPGNYSLDDFKASVLSWLVKKYGNDVKPGKKAIFIKGNGGRRDADVLVCAKLRRYYTFPAYGEPVYVDGICFFLPDGIRIENFPERHAENCTTKHQDTKQWFKHTVRIFKNLRNTMIEKRIIADGLAPSYFIEGMLYNVPNDRFGGSEQLNFKDVLEWLLAAKREDFSSANEQFKLLGNGHVTWPTANCTAFLNAVWTYNNAS</sequence>
<keyword evidence="3" id="KW-0547">Nucleotide-binding</keyword>
<keyword evidence="1" id="KW-0808">Transferase</keyword>
<evidence type="ECO:0000256" key="2">
    <source>
        <dbReference type="ARBA" id="ARBA00022695"/>
    </source>
</evidence>
<evidence type="ECO:0000313" key="9">
    <source>
        <dbReference type="Proteomes" id="UP000256343"/>
    </source>
</evidence>
<accession>A0A336JU21</accession>